<dbReference type="SUPFAM" id="SSF57802">
    <property type="entry name" value="Rubredoxin-like"/>
    <property type="match status" value="1"/>
</dbReference>
<feature type="domain" description="Ferritin-like diiron" evidence="7">
    <location>
        <begin position="3"/>
        <end position="149"/>
    </location>
</feature>
<proteinExistence type="predicted"/>
<dbReference type="OrthoDB" id="9799749at2"/>
<dbReference type="PROSITE" id="PS50903">
    <property type="entry name" value="RUBREDOXIN_LIKE"/>
    <property type="match status" value="1"/>
</dbReference>
<dbReference type="GO" id="GO:0005506">
    <property type="term" value="F:iron ion binding"/>
    <property type="evidence" value="ECO:0007669"/>
    <property type="project" value="InterPro"/>
</dbReference>
<evidence type="ECO:0000256" key="4">
    <source>
        <dbReference type="ARBA" id="ARBA00022982"/>
    </source>
</evidence>
<protein>
    <submittedName>
        <fullName evidence="8">Rubrerythrin</fullName>
        <ecNumber evidence="8">1.11.1.1</ecNumber>
    </submittedName>
</protein>
<dbReference type="Pfam" id="PF21349">
    <property type="entry name" value="RUBY_RBDX"/>
    <property type="match status" value="1"/>
</dbReference>
<dbReference type="CDD" id="cd00729">
    <property type="entry name" value="rubredoxin_SM"/>
    <property type="match status" value="1"/>
</dbReference>
<keyword evidence="2" id="KW-0813">Transport</keyword>
<dbReference type="GO" id="GO:0016692">
    <property type="term" value="F:NADH peroxidase activity"/>
    <property type="evidence" value="ECO:0007669"/>
    <property type="project" value="UniProtKB-EC"/>
</dbReference>
<evidence type="ECO:0000256" key="3">
    <source>
        <dbReference type="ARBA" id="ARBA00022723"/>
    </source>
</evidence>
<gene>
    <name evidence="8" type="primary">rbr1_2</name>
    <name evidence="8" type="ORF">ERS852471_02931</name>
</gene>
<dbReference type="EC" id="1.11.1.1" evidence="8"/>
<dbReference type="RefSeq" id="WP_055267809.1">
    <property type="nucleotide sequence ID" value="NZ_CABIXQ010000025.1"/>
</dbReference>
<dbReference type="InterPro" id="IPR048574">
    <property type="entry name" value="RUBY_RBDX"/>
</dbReference>
<evidence type="ECO:0000259" key="6">
    <source>
        <dbReference type="PROSITE" id="PS50903"/>
    </source>
</evidence>
<dbReference type="AlphaFoldDB" id="A0A174K9W0"/>
<dbReference type="EMBL" id="CYZX01000025">
    <property type="protein sequence ID" value="CUP07216.1"/>
    <property type="molecule type" value="Genomic_DNA"/>
</dbReference>
<keyword evidence="8" id="KW-0560">Oxidoreductase</keyword>
<dbReference type="InterPro" id="IPR009078">
    <property type="entry name" value="Ferritin-like_SF"/>
</dbReference>
<keyword evidence="4" id="KW-0249">Electron transport</keyword>
<evidence type="ECO:0000256" key="2">
    <source>
        <dbReference type="ARBA" id="ARBA00022448"/>
    </source>
</evidence>
<dbReference type="SUPFAM" id="SSF47240">
    <property type="entry name" value="Ferritin-like"/>
    <property type="match status" value="1"/>
</dbReference>
<dbReference type="CDD" id="cd01041">
    <property type="entry name" value="Rubrerythrin"/>
    <property type="match status" value="1"/>
</dbReference>
<dbReference type="InterPro" id="IPR052364">
    <property type="entry name" value="Rubrerythrin"/>
</dbReference>
<evidence type="ECO:0000256" key="1">
    <source>
        <dbReference type="ARBA" id="ARBA00001965"/>
    </source>
</evidence>
<sequence length="197" mass="22743">MVDFKNSRTKENLMRAFAGESQARNRYTFAADATKKEGYQILHDLFIYTANQEKAHAWQFMKKLKELSGQEIEITATYPAEVESSTLTLLKSAAKHESAEHDEIYKSFAETAKEEGFMDIYTLFNNIASVEKVHSERFNNYATMLENGSLFKATNKLQWMCTNCGYIYEGESAPAKCPVCEYTQDYYIRFNESPFEK</sequence>
<dbReference type="InterPro" id="IPR024934">
    <property type="entry name" value="Rubredoxin-like_dom"/>
</dbReference>
<feature type="domain" description="Rubredoxin-like" evidence="6">
    <location>
        <begin position="156"/>
        <end position="190"/>
    </location>
</feature>
<name>A0A174K9W0_9CLOT</name>
<dbReference type="Proteomes" id="UP000095594">
    <property type="component" value="Unassembled WGS sequence"/>
</dbReference>
<evidence type="ECO:0000256" key="5">
    <source>
        <dbReference type="ARBA" id="ARBA00023004"/>
    </source>
</evidence>
<evidence type="ECO:0000313" key="9">
    <source>
        <dbReference type="Proteomes" id="UP000095594"/>
    </source>
</evidence>
<dbReference type="InterPro" id="IPR003251">
    <property type="entry name" value="Rr_diiron-bd_dom"/>
</dbReference>
<reference evidence="8 9" key="1">
    <citation type="submission" date="2015-09" db="EMBL/GenBank/DDBJ databases">
        <authorList>
            <consortium name="Pathogen Informatics"/>
        </authorList>
    </citation>
    <scope>NUCLEOTIDE SEQUENCE [LARGE SCALE GENOMIC DNA]</scope>
    <source>
        <strain evidence="8 9">2789STDY5834856</strain>
    </source>
</reference>
<organism evidence="8 9">
    <name type="scientific">Clostridium disporicum</name>
    <dbReference type="NCBI Taxonomy" id="84024"/>
    <lineage>
        <taxon>Bacteria</taxon>
        <taxon>Bacillati</taxon>
        <taxon>Bacillota</taxon>
        <taxon>Clostridia</taxon>
        <taxon>Eubacteriales</taxon>
        <taxon>Clostridiaceae</taxon>
        <taxon>Clostridium</taxon>
    </lineage>
</organism>
<dbReference type="InterPro" id="IPR009040">
    <property type="entry name" value="Ferritin-like_diiron"/>
</dbReference>
<keyword evidence="3" id="KW-0479">Metal-binding</keyword>
<dbReference type="NCBIfam" id="NF045767">
    <property type="entry name" value="RuberyRbr"/>
    <property type="match status" value="1"/>
</dbReference>
<dbReference type="PANTHER" id="PTHR43865">
    <property type="entry name" value="RUBRERYTHRIN-RELATED"/>
    <property type="match status" value="1"/>
</dbReference>
<dbReference type="InterPro" id="IPR012347">
    <property type="entry name" value="Ferritin-like"/>
</dbReference>
<dbReference type="PROSITE" id="PS50905">
    <property type="entry name" value="FERRITIN_LIKE"/>
    <property type="match status" value="1"/>
</dbReference>
<keyword evidence="8" id="KW-0575">Peroxidase</keyword>
<keyword evidence="5" id="KW-0408">Iron</keyword>
<dbReference type="Pfam" id="PF02915">
    <property type="entry name" value="Rubrerythrin"/>
    <property type="match status" value="1"/>
</dbReference>
<evidence type="ECO:0000313" key="8">
    <source>
        <dbReference type="EMBL" id="CUP07216.1"/>
    </source>
</evidence>
<dbReference type="Gene3D" id="1.20.1260.10">
    <property type="match status" value="1"/>
</dbReference>
<accession>A0A174K9W0</accession>
<comment type="cofactor">
    <cofactor evidence="1">
        <name>Fe(3+)</name>
        <dbReference type="ChEBI" id="CHEBI:29034"/>
    </cofactor>
</comment>
<dbReference type="Gene3D" id="2.20.28.10">
    <property type="match status" value="1"/>
</dbReference>
<evidence type="ECO:0000259" key="7">
    <source>
        <dbReference type="PROSITE" id="PS50905"/>
    </source>
</evidence>
<dbReference type="PANTHER" id="PTHR43865:SF1">
    <property type="entry name" value="RUBRERYTHRIN-RELATED"/>
    <property type="match status" value="1"/>
</dbReference>